<sequence length="132" mass="14973">MDTVAVTVDLSRLPNKTSLIQQAKTIMTTPYCEGDESLSNSSYSEEDSKEILEEKSLTPVKLAATKIAIWVPPSEDVRSSRESVPEQETSRIRRQKCQHLHSYCAVIFLLSSLFKTTRKLFLDGPRNFESYV</sequence>
<comment type="caution">
    <text evidence="2">The sequence shown here is derived from an EMBL/GenBank/DDBJ whole genome shotgun (WGS) entry which is preliminary data.</text>
</comment>
<accession>A0A4Y2UXX0</accession>
<reference evidence="2 3" key="1">
    <citation type="journal article" date="2019" name="Sci. Rep.">
        <title>Orb-weaving spider Araneus ventricosus genome elucidates the spidroin gene catalogue.</title>
        <authorList>
            <person name="Kono N."/>
            <person name="Nakamura H."/>
            <person name="Ohtoshi R."/>
            <person name="Moran D.A.P."/>
            <person name="Shinohara A."/>
            <person name="Yoshida Y."/>
            <person name="Fujiwara M."/>
            <person name="Mori M."/>
            <person name="Tomita M."/>
            <person name="Arakawa K."/>
        </authorList>
    </citation>
    <scope>NUCLEOTIDE SEQUENCE [LARGE SCALE GENOMIC DNA]</scope>
</reference>
<dbReference type="EMBL" id="BGPR01040807">
    <property type="protein sequence ID" value="GBO16994.1"/>
    <property type="molecule type" value="Genomic_DNA"/>
</dbReference>
<dbReference type="AlphaFoldDB" id="A0A4Y2UXX0"/>
<gene>
    <name evidence="2" type="ORF">AVEN_59923_1</name>
    <name evidence="1" type="ORF">AVEN_8167_1</name>
</gene>
<keyword evidence="3" id="KW-1185">Reference proteome</keyword>
<proteinExistence type="predicted"/>
<evidence type="ECO:0000313" key="1">
    <source>
        <dbReference type="EMBL" id="GBN55735.1"/>
    </source>
</evidence>
<evidence type="ECO:0000313" key="3">
    <source>
        <dbReference type="Proteomes" id="UP000499080"/>
    </source>
</evidence>
<organism evidence="2 3">
    <name type="scientific">Araneus ventricosus</name>
    <name type="common">Orbweaver spider</name>
    <name type="synonym">Epeira ventricosa</name>
    <dbReference type="NCBI Taxonomy" id="182803"/>
    <lineage>
        <taxon>Eukaryota</taxon>
        <taxon>Metazoa</taxon>
        <taxon>Ecdysozoa</taxon>
        <taxon>Arthropoda</taxon>
        <taxon>Chelicerata</taxon>
        <taxon>Arachnida</taxon>
        <taxon>Araneae</taxon>
        <taxon>Araneomorphae</taxon>
        <taxon>Entelegynae</taxon>
        <taxon>Araneoidea</taxon>
        <taxon>Araneidae</taxon>
        <taxon>Araneus</taxon>
    </lineage>
</organism>
<name>A0A4Y2UXX0_ARAVE</name>
<dbReference type="EMBL" id="BGPR01012369">
    <property type="protein sequence ID" value="GBN55735.1"/>
    <property type="molecule type" value="Genomic_DNA"/>
</dbReference>
<dbReference type="Proteomes" id="UP000499080">
    <property type="component" value="Unassembled WGS sequence"/>
</dbReference>
<evidence type="ECO:0000313" key="2">
    <source>
        <dbReference type="EMBL" id="GBO16994.1"/>
    </source>
</evidence>
<protein>
    <submittedName>
        <fullName evidence="2">Uncharacterized protein</fullName>
    </submittedName>
</protein>